<keyword evidence="4 6" id="KW-1133">Transmembrane helix</keyword>
<dbReference type="Proteomes" id="UP000230750">
    <property type="component" value="Unassembled WGS sequence"/>
</dbReference>
<evidence type="ECO:0000256" key="1">
    <source>
        <dbReference type="ARBA" id="ARBA00004141"/>
    </source>
</evidence>
<comment type="similarity">
    <text evidence="2">Belongs to the major facilitator superfamily. MFSD6 family.</text>
</comment>
<dbReference type="AlphaFoldDB" id="A0A2G8K0M9"/>
<dbReference type="InterPro" id="IPR024989">
    <property type="entry name" value="MFS_assoc_dom"/>
</dbReference>
<evidence type="ECO:0000256" key="4">
    <source>
        <dbReference type="ARBA" id="ARBA00022989"/>
    </source>
</evidence>
<evidence type="ECO:0000313" key="9">
    <source>
        <dbReference type="Proteomes" id="UP000230750"/>
    </source>
</evidence>
<evidence type="ECO:0000256" key="3">
    <source>
        <dbReference type="ARBA" id="ARBA00022692"/>
    </source>
</evidence>
<keyword evidence="3 6" id="KW-0812">Transmembrane</keyword>
<dbReference type="SUPFAM" id="SSF103473">
    <property type="entry name" value="MFS general substrate transporter"/>
    <property type="match status" value="1"/>
</dbReference>
<dbReference type="PANTHER" id="PTHR16172">
    <property type="entry name" value="MAJOR FACILITATOR SUPERFAMILY DOMAIN-CONTAINING PROTEIN 6-LIKE"/>
    <property type="match status" value="1"/>
</dbReference>
<evidence type="ECO:0000313" key="8">
    <source>
        <dbReference type="EMBL" id="PIK41557.1"/>
    </source>
</evidence>
<evidence type="ECO:0000256" key="5">
    <source>
        <dbReference type="ARBA" id="ARBA00023136"/>
    </source>
</evidence>
<keyword evidence="5 6" id="KW-0472">Membrane</keyword>
<evidence type="ECO:0000259" key="7">
    <source>
        <dbReference type="PROSITE" id="PS50850"/>
    </source>
</evidence>
<dbReference type="GO" id="GO:0016020">
    <property type="term" value="C:membrane"/>
    <property type="evidence" value="ECO:0007669"/>
    <property type="project" value="UniProtKB-SubCell"/>
</dbReference>
<dbReference type="InterPro" id="IPR036259">
    <property type="entry name" value="MFS_trans_sf"/>
</dbReference>
<organism evidence="8 9">
    <name type="scientific">Stichopus japonicus</name>
    <name type="common">Sea cucumber</name>
    <dbReference type="NCBI Taxonomy" id="307972"/>
    <lineage>
        <taxon>Eukaryota</taxon>
        <taxon>Metazoa</taxon>
        <taxon>Echinodermata</taxon>
        <taxon>Eleutherozoa</taxon>
        <taxon>Echinozoa</taxon>
        <taxon>Holothuroidea</taxon>
        <taxon>Aspidochirotacea</taxon>
        <taxon>Aspidochirotida</taxon>
        <taxon>Stichopodidae</taxon>
        <taxon>Apostichopus</taxon>
    </lineage>
</organism>
<dbReference type="Gene3D" id="1.20.1250.20">
    <property type="entry name" value="MFS general substrate transporter like domains"/>
    <property type="match status" value="1"/>
</dbReference>
<dbReference type="Pfam" id="PF12832">
    <property type="entry name" value="MFS_1_like"/>
    <property type="match status" value="1"/>
</dbReference>
<dbReference type="InterPro" id="IPR020846">
    <property type="entry name" value="MFS_dom"/>
</dbReference>
<feature type="domain" description="Major facilitator superfamily (MFS) profile" evidence="7">
    <location>
        <begin position="1"/>
        <end position="86"/>
    </location>
</feature>
<evidence type="ECO:0000256" key="6">
    <source>
        <dbReference type="SAM" id="Phobius"/>
    </source>
</evidence>
<dbReference type="PROSITE" id="PS50850">
    <property type="entry name" value="MFS"/>
    <property type="match status" value="1"/>
</dbReference>
<accession>A0A2G8K0M9</accession>
<protein>
    <submittedName>
        <fullName evidence="8">Putative major facilitator superfamily domain-containing protein 6</fullName>
    </submittedName>
</protein>
<gene>
    <name evidence="8" type="ORF">BSL78_21584</name>
</gene>
<name>A0A2G8K0M9_STIJA</name>
<sequence length="86" mass="9208">MPWLVIPFELLHGITYGASWAGCSFYANHIAPSGLANSLLKIFTALYMGLGKGLGALIGGFIYEYLGAKLLFRFAALVSRGACFTS</sequence>
<dbReference type="OrthoDB" id="5989317at2759"/>
<comment type="subcellular location">
    <subcellularLocation>
        <location evidence="1">Membrane</location>
        <topology evidence="1">Multi-pass membrane protein</topology>
    </subcellularLocation>
</comment>
<dbReference type="STRING" id="307972.A0A2G8K0M9"/>
<evidence type="ECO:0000256" key="2">
    <source>
        <dbReference type="ARBA" id="ARBA00005241"/>
    </source>
</evidence>
<feature type="transmembrane region" description="Helical" evidence="6">
    <location>
        <begin position="42"/>
        <end position="63"/>
    </location>
</feature>
<proteinExistence type="inferred from homology"/>
<dbReference type="PANTHER" id="PTHR16172:SF42">
    <property type="entry name" value="MAJOR FACILITATOR SUPERFAMILY (MFS) PROFILE DOMAIN-CONTAINING PROTEIN"/>
    <property type="match status" value="1"/>
</dbReference>
<reference evidence="8 9" key="1">
    <citation type="journal article" date="2017" name="PLoS Biol.">
        <title>The sea cucumber genome provides insights into morphological evolution and visceral regeneration.</title>
        <authorList>
            <person name="Zhang X."/>
            <person name="Sun L."/>
            <person name="Yuan J."/>
            <person name="Sun Y."/>
            <person name="Gao Y."/>
            <person name="Zhang L."/>
            <person name="Li S."/>
            <person name="Dai H."/>
            <person name="Hamel J.F."/>
            <person name="Liu C."/>
            <person name="Yu Y."/>
            <person name="Liu S."/>
            <person name="Lin W."/>
            <person name="Guo K."/>
            <person name="Jin S."/>
            <person name="Xu P."/>
            <person name="Storey K.B."/>
            <person name="Huan P."/>
            <person name="Zhang T."/>
            <person name="Zhou Y."/>
            <person name="Zhang J."/>
            <person name="Lin C."/>
            <person name="Li X."/>
            <person name="Xing L."/>
            <person name="Huo D."/>
            <person name="Sun M."/>
            <person name="Wang L."/>
            <person name="Mercier A."/>
            <person name="Li F."/>
            <person name="Yang H."/>
            <person name="Xiang J."/>
        </authorList>
    </citation>
    <scope>NUCLEOTIDE SEQUENCE [LARGE SCALE GENOMIC DNA]</scope>
    <source>
        <strain evidence="8">Shaxun</strain>
        <tissue evidence="8">Muscle</tissue>
    </source>
</reference>
<dbReference type="InterPro" id="IPR051717">
    <property type="entry name" value="MFS_MFSD6"/>
</dbReference>
<dbReference type="GO" id="GO:0022857">
    <property type="term" value="F:transmembrane transporter activity"/>
    <property type="evidence" value="ECO:0007669"/>
    <property type="project" value="InterPro"/>
</dbReference>
<comment type="caution">
    <text evidence="8">The sequence shown here is derived from an EMBL/GenBank/DDBJ whole genome shotgun (WGS) entry which is preliminary data.</text>
</comment>
<keyword evidence="9" id="KW-1185">Reference proteome</keyword>
<dbReference type="EMBL" id="MRZV01001008">
    <property type="protein sequence ID" value="PIK41557.1"/>
    <property type="molecule type" value="Genomic_DNA"/>
</dbReference>